<organism evidence="1 2">
    <name type="scientific">Sphingobacterium humi</name>
    <dbReference type="NCBI Taxonomy" id="1796905"/>
    <lineage>
        <taxon>Bacteria</taxon>
        <taxon>Pseudomonadati</taxon>
        <taxon>Bacteroidota</taxon>
        <taxon>Sphingobacteriia</taxon>
        <taxon>Sphingobacteriales</taxon>
        <taxon>Sphingobacteriaceae</taxon>
        <taxon>Sphingobacterium</taxon>
    </lineage>
</organism>
<dbReference type="RefSeq" id="WP_160367623.1">
    <property type="nucleotide sequence ID" value="NZ_WSQA01000002.1"/>
</dbReference>
<dbReference type="Proteomes" id="UP000435036">
    <property type="component" value="Unassembled WGS sequence"/>
</dbReference>
<dbReference type="OrthoDB" id="384098at2"/>
<dbReference type="EMBL" id="WSQA01000002">
    <property type="protein sequence ID" value="MVZ60973.1"/>
    <property type="molecule type" value="Genomic_DNA"/>
</dbReference>
<keyword evidence="2" id="KW-1185">Reference proteome</keyword>
<evidence type="ECO:0000313" key="1">
    <source>
        <dbReference type="EMBL" id="MVZ60973.1"/>
    </source>
</evidence>
<dbReference type="Gene3D" id="3.40.50.300">
    <property type="entry name" value="P-loop containing nucleotide triphosphate hydrolases"/>
    <property type="match status" value="1"/>
</dbReference>
<dbReference type="InterPro" id="IPR027417">
    <property type="entry name" value="P-loop_NTPase"/>
</dbReference>
<comment type="caution">
    <text evidence="1">The sequence shown here is derived from an EMBL/GenBank/DDBJ whole genome shotgun (WGS) entry which is preliminary data.</text>
</comment>
<dbReference type="SUPFAM" id="SSF53795">
    <property type="entry name" value="PEP carboxykinase-like"/>
    <property type="match status" value="1"/>
</dbReference>
<dbReference type="AlphaFoldDB" id="A0A6N8KU34"/>
<sequence length="315" mass="36042">MENKQHRNQEEQLHIYYVVAEIALEIRYPSQIKMDAVLYNFKRFQVEEIPDGMPVISFDLFLNNVQLQQEHFKLLSDISIVWGDNFKFYESEQQYLTHIEGSQANQSASWKMLSNKNFSQSAIYTDGSIEAGNTALSWLLMVAFGQSILRFNTALIHASVVKKEDRAVAFLGKSGTGKSTHSKLWLQYIQGYELLNDDNPAIKCLPNGEVYIYGTPWSGKTPCYKNEKGRLEAFIRLKQAPYNQMESKTGKLALMALLPSFTALRWNNELFSSMIGLLENIIARVYVGELACLPNEEAAKLCNKEIKNNKSYNYE</sequence>
<evidence type="ECO:0008006" key="3">
    <source>
        <dbReference type="Google" id="ProtNLM"/>
    </source>
</evidence>
<reference evidence="1 2" key="1">
    <citation type="submission" date="2019-12" db="EMBL/GenBank/DDBJ databases">
        <authorList>
            <person name="Dong K."/>
        </authorList>
    </citation>
    <scope>NUCLEOTIDE SEQUENCE [LARGE SCALE GENOMIC DNA]</scope>
    <source>
        <strain evidence="1 2">JCM 31225</strain>
    </source>
</reference>
<evidence type="ECO:0000313" key="2">
    <source>
        <dbReference type="Proteomes" id="UP000435036"/>
    </source>
</evidence>
<gene>
    <name evidence="1" type="ORF">GQF63_02955</name>
</gene>
<proteinExistence type="predicted"/>
<protein>
    <recommendedName>
        <fullName evidence="3">Phosphoenolpyruvate carboxykinase</fullName>
    </recommendedName>
</protein>
<name>A0A6N8KU34_9SPHI</name>
<accession>A0A6N8KU34</accession>